<dbReference type="PANTHER" id="PTHR34361">
    <property type="entry name" value="OS08G0157800 PROTEIN"/>
    <property type="match status" value="1"/>
</dbReference>
<protein>
    <submittedName>
        <fullName evidence="2">Uncharacterized protein</fullName>
    </submittedName>
</protein>
<evidence type="ECO:0000256" key="1">
    <source>
        <dbReference type="SAM" id="MobiDB-lite"/>
    </source>
</evidence>
<keyword evidence="3" id="KW-1185">Reference proteome</keyword>
<dbReference type="PANTHER" id="PTHR34361:SF6">
    <property type="entry name" value="POX DOMAIN-CONTAINING PROTEIN"/>
    <property type="match status" value="1"/>
</dbReference>
<dbReference type="OrthoDB" id="1649072at2759"/>
<comment type="caution">
    <text evidence="2">The sequence shown here is derived from an EMBL/GenBank/DDBJ whole genome shotgun (WGS) entry which is preliminary data.</text>
</comment>
<dbReference type="AlphaFoldDB" id="A0A9W7MNX4"/>
<feature type="compositionally biased region" description="Basic and acidic residues" evidence="1">
    <location>
        <begin position="394"/>
        <end position="407"/>
    </location>
</feature>
<gene>
    <name evidence="2" type="ORF">HRI_004300200</name>
</gene>
<proteinExistence type="predicted"/>
<dbReference type="EMBL" id="BSYR01000045">
    <property type="protein sequence ID" value="GMJ06310.1"/>
    <property type="molecule type" value="Genomic_DNA"/>
</dbReference>
<accession>A0A9W7MNX4</accession>
<evidence type="ECO:0000313" key="3">
    <source>
        <dbReference type="Proteomes" id="UP001165190"/>
    </source>
</evidence>
<dbReference type="Proteomes" id="UP001165190">
    <property type="component" value="Unassembled WGS sequence"/>
</dbReference>
<name>A0A9W7MNX4_HIBTR</name>
<sequence>MMSERSKAINVCSIPTSSSRLSPLARPFTAGSPFNRREYFDPLLGSSSSSTSGLDQPFTYLNLGVQCHRGYYAYQSDSTAITASPFVNGLDFELNSCFTSYPSEDSPVQTHSTLLTQTSFTPIPSSLGNVGSKSAVQQGIREVPRRTDRIAAGVSLSCEGTTIEGSKLVSKAPSVLHEKGCVVVGKANRIRPVVEDKLQTEISVFRPANSEVNILNKCMTKSLPTSSRCDSDIITNERCFPHLASCTPETLVSSDPSGASYNAPIVNPVPLENVAYGGTDTVSNMDSYFGYVVPGMIRSDTVRSPLDKVACQDQVLTKKGEKRYLVEPIHNETKYPYVMEISKLRIACPNGHEDFTVQQNGAKAGTPDDKWSTNSDDSDVDSPCWKGTQAYKSPLRDSVHVNPEDVKGQSSSRVSMSLKLERSKSEKVACNSLNPLAPVFIPGNSKQKVNELRCSDKAGTCLSEEINDIGMFWSYDVGDSREGYDTTNESFINLAVNSCCPPQPYLGGEYVSTESQLENVAGGMEGTADATYNALDSVMDIADTGPNSSILFPTTETALNSHSIGDGVSSDLTERFQEPPKSTPPKLDAKLLINTIQYLSELLLQNYSLALGSMSDHEYDKILNIINNLYVVIRNQVGERAVRPESCHMCTSYDKRQATDHHKIQVNRKDRKVVHSTEDEMPQEALFYRKLWLEAKTALYHQEHGIHVKPEPDKF</sequence>
<evidence type="ECO:0000313" key="2">
    <source>
        <dbReference type="EMBL" id="GMJ06310.1"/>
    </source>
</evidence>
<reference evidence="2" key="1">
    <citation type="submission" date="2023-05" db="EMBL/GenBank/DDBJ databases">
        <title>Genome and transcriptome analyses reveal genes involved in the formation of fine ridges on petal epidermal cells in Hibiscus trionum.</title>
        <authorList>
            <person name="Koshimizu S."/>
            <person name="Masuda S."/>
            <person name="Ishii T."/>
            <person name="Shirasu K."/>
            <person name="Hoshino A."/>
            <person name="Arita M."/>
        </authorList>
    </citation>
    <scope>NUCLEOTIDE SEQUENCE</scope>
    <source>
        <strain evidence="2">Hamamatsu line</strain>
    </source>
</reference>
<organism evidence="2 3">
    <name type="scientific">Hibiscus trionum</name>
    <name type="common">Flower of an hour</name>
    <dbReference type="NCBI Taxonomy" id="183268"/>
    <lineage>
        <taxon>Eukaryota</taxon>
        <taxon>Viridiplantae</taxon>
        <taxon>Streptophyta</taxon>
        <taxon>Embryophyta</taxon>
        <taxon>Tracheophyta</taxon>
        <taxon>Spermatophyta</taxon>
        <taxon>Magnoliopsida</taxon>
        <taxon>eudicotyledons</taxon>
        <taxon>Gunneridae</taxon>
        <taxon>Pentapetalae</taxon>
        <taxon>rosids</taxon>
        <taxon>malvids</taxon>
        <taxon>Malvales</taxon>
        <taxon>Malvaceae</taxon>
        <taxon>Malvoideae</taxon>
        <taxon>Hibiscus</taxon>
    </lineage>
</organism>
<feature type="region of interest" description="Disordered" evidence="1">
    <location>
        <begin position="357"/>
        <end position="416"/>
    </location>
</feature>